<evidence type="ECO:0000256" key="7">
    <source>
        <dbReference type="ARBA" id="ARBA00023053"/>
    </source>
</evidence>
<dbReference type="PANTHER" id="PTHR11690:SF227">
    <property type="entry name" value="AMILORIDE-SENSITIVE SODIUM CHANNEL"/>
    <property type="match status" value="1"/>
</dbReference>
<evidence type="ECO:0000256" key="3">
    <source>
        <dbReference type="ARBA" id="ARBA00022448"/>
    </source>
</evidence>
<dbReference type="WBParaSite" id="BXY_0058800.1">
    <property type="protein sequence ID" value="BXY_0058800.1"/>
    <property type="gene ID" value="BXY_0058800"/>
</dbReference>
<evidence type="ECO:0000256" key="10">
    <source>
        <dbReference type="ARBA" id="ARBA00023180"/>
    </source>
</evidence>
<keyword evidence="6 14" id="KW-1133">Transmembrane helix</keyword>
<reference evidence="16" key="1">
    <citation type="submission" date="2016-11" db="UniProtKB">
        <authorList>
            <consortium name="WormBaseParasite"/>
        </authorList>
    </citation>
    <scope>IDENTIFICATION</scope>
</reference>
<comment type="similarity">
    <text evidence="2 13">Belongs to the amiloride-sensitive sodium channel (TC 1.A.6) family.</text>
</comment>
<organism evidence="15 16">
    <name type="scientific">Bursaphelenchus xylophilus</name>
    <name type="common">Pinewood nematode worm</name>
    <name type="synonym">Aphelenchoides xylophilus</name>
    <dbReference type="NCBI Taxonomy" id="6326"/>
    <lineage>
        <taxon>Eukaryota</taxon>
        <taxon>Metazoa</taxon>
        <taxon>Ecdysozoa</taxon>
        <taxon>Nematoda</taxon>
        <taxon>Chromadorea</taxon>
        <taxon>Rhabditida</taxon>
        <taxon>Tylenchina</taxon>
        <taxon>Tylenchomorpha</taxon>
        <taxon>Aphelenchoidea</taxon>
        <taxon>Aphelenchoididae</taxon>
        <taxon>Bursaphelenchus</taxon>
    </lineage>
</organism>
<evidence type="ECO:0000256" key="13">
    <source>
        <dbReference type="RuleBase" id="RU000679"/>
    </source>
</evidence>
<feature type="transmembrane region" description="Helical" evidence="14">
    <location>
        <begin position="495"/>
        <end position="514"/>
    </location>
</feature>
<evidence type="ECO:0000256" key="6">
    <source>
        <dbReference type="ARBA" id="ARBA00022989"/>
    </source>
</evidence>
<keyword evidence="5 13" id="KW-0812">Transmembrane</keyword>
<dbReference type="Gene3D" id="1.10.287.770">
    <property type="entry name" value="YojJ-like"/>
    <property type="match status" value="1"/>
</dbReference>
<evidence type="ECO:0000256" key="11">
    <source>
        <dbReference type="ARBA" id="ARBA00023201"/>
    </source>
</evidence>
<dbReference type="eggNOG" id="ENOG502SIAB">
    <property type="taxonomic scope" value="Eukaryota"/>
</dbReference>
<evidence type="ECO:0000256" key="2">
    <source>
        <dbReference type="ARBA" id="ARBA00007193"/>
    </source>
</evidence>
<evidence type="ECO:0000256" key="9">
    <source>
        <dbReference type="ARBA" id="ARBA00023136"/>
    </source>
</evidence>
<evidence type="ECO:0000313" key="16">
    <source>
        <dbReference type="WBParaSite" id="BXY_0058800.1"/>
    </source>
</evidence>
<feature type="transmembrane region" description="Helical" evidence="14">
    <location>
        <begin position="45"/>
        <end position="63"/>
    </location>
</feature>
<dbReference type="Proteomes" id="UP000095284">
    <property type="component" value="Unplaced"/>
</dbReference>
<evidence type="ECO:0000256" key="4">
    <source>
        <dbReference type="ARBA" id="ARBA00022461"/>
    </source>
</evidence>
<evidence type="ECO:0000256" key="12">
    <source>
        <dbReference type="ARBA" id="ARBA00023303"/>
    </source>
</evidence>
<dbReference type="PANTHER" id="PTHR11690">
    <property type="entry name" value="AMILORIDE-SENSITIVE SODIUM CHANNEL-RELATED"/>
    <property type="match status" value="1"/>
</dbReference>
<dbReference type="Pfam" id="PF00858">
    <property type="entry name" value="ASC"/>
    <property type="match status" value="1"/>
</dbReference>
<evidence type="ECO:0000256" key="1">
    <source>
        <dbReference type="ARBA" id="ARBA00004141"/>
    </source>
</evidence>
<protein>
    <submittedName>
        <fullName evidence="16">Amiloride-sensitive sodium channel</fullName>
    </submittedName>
</protein>
<keyword evidence="7" id="KW-0915">Sodium</keyword>
<keyword evidence="12 13" id="KW-0407">Ion channel</keyword>
<keyword evidence="9 14" id="KW-0472">Membrane</keyword>
<accession>A0A1I7RIQ6</accession>
<dbReference type="GO" id="GO:0015280">
    <property type="term" value="F:ligand-gated sodium channel activity"/>
    <property type="evidence" value="ECO:0007669"/>
    <property type="project" value="TreeGrafter"/>
</dbReference>
<keyword evidence="11 13" id="KW-0739">Sodium transport</keyword>
<comment type="subcellular location">
    <subcellularLocation>
        <location evidence="1">Membrane</location>
        <topology evidence="1">Multi-pass membrane protein</topology>
    </subcellularLocation>
</comment>
<keyword evidence="8 13" id="KW-0406">Ion transport</keyword>
<sequence length="553" mass="63232">MWVCRRKMTCFVAVAHQKPSRGMADLKEEEKLDWRGLLCTDWRRLLFWTVVVFFSIITLKNVYDITVDYLENPKKADLDIVLNKSMDMPPMTLCFPSGHVLSNVVASLGNNGTMPKPELLQQQLDAFNLTGRLVANPWTDELVFSAFNALAAFHTLEVETYEDEVAKKLTSFGKGKTRYSAANNWENIKFWLNFMKENDIEVDALVQAVGMRAIMKGLTRFERETHKPQPPMGKTTIPAKMHIEWLSFNDFCFRPTFAEDIPIDSQGTFFMLTFKFNPEFIEDEDREDVVPEDECVFIDFHGSRFDREPYMVEGSQKRNGFTEPLCFGSRYEVQLEVRHKYSMLETDDAGSACKCYEEDAEDDFTCRSRCRYDHIKELCKCIPIALADLVEKDEDTNAKNLTYCNYQNCDIDPSSDNFDELECTKKCVRDCEQTHYSIKTFQRGRVVMLSPDGKPSVADNVLSMAVQFGSFEYLEVSQKYAYTFSSFIGDAGGALGMWLGLSILSVLQGFVFMTQTATKTVSTRLTGQSVRRRDDKQADALPEKTNVSNIPIA</sequence>
<name>A0A1I7RIQ6_BURXY</name>
<keyword evidence="3 13" id="KW-0813">Transport</keyword>
<proteinExistence type="inferred from homology"/>
<dbReference type="InterPro" id="IPR001873">
    <property type="entry name" value="ENaC"/>
</dbReference>
<evidence type="ECO:0000256" key="5">
    <source>
        <dbReference type="ARBA" id="ARBA00022692"/>
    </source>
</evidence>
<evidence type="ECO:0000256" key="8">
    <source>
        <dbReference type="ARBA" id="ARBA00023065"/>
    </source>
</evidence>
<keyword evidence="10" id="KW-0325">Glycoprotein</keyword>
<dbReference type="AlphaFoldDB" id="A0A1I7RIQ6"/>
<dbReference type="GO" id="GO:0005886">
    <property type="term" value="C:plasma membrane"/>
    <property type="evidence" value="ECO:0007669"/>
    <property type="project" value="TreeGrafter"/>
</dbReference>
<evidence type="ECO:0000313" key="15">
    <source>
        <dbReference type="Proteomes" id="UP000095284"/>
    </source>
</evidence>
<evidence type="ECO:0000256" key="14">
    <source>
        <dbReference type="SAM" id="Phobius"/>
    </source>
</evidence>
<keyword evidence="4 13" id="KW-0894">Sodium channel</keyword>